<name>A0A8J7FEX4_9GAMM</name>
<dbReference type="AlphaFoldDB" id="A0A8J7FEX4"/>
<dbReference type="Pfam" id="PF14559">
    <property type="entry name" value="TPR_19"/>
    <property type="match status" value="1"/>
</dbReference>
<dbReference type="InterPro" id="IPR011990">
    <property type="entry name" value="TPR-like_helical_dom_sf"/>
</dbReference>
<gene>
    <name evidence="1" type="ORF">IOQ59_01600</name>
</gene>
<evidence type="ECO:0008006" key="3">
    <source>
        <dbReference type="Google" id="ProtNLM"/>
    </source>
</evidence>
<evidence type="ECO:0000313" key="1">
    <source>
        <dbReference type="EMBL" id="MBE9395948.1"/>
    </source>
</evidence>
<dbReference type="RefSeq" id="WP_193951498.1">
    <property type="nucleotide sequence ID" value="NZ_JADEYS010000001.1"/>
</dbReference>
<protein>
    <recommendedName>
        <fullName evidence="3">DUF560 domain-containing protein</fullName>
    </recommendedName>
</protein>
<comment type="caution">
    <text evidence="1">The sequence shown here is derived from an EMBL/GenBank/DDBJ whole genome shotgun (WGS) entry which is preliminary data.</text>
</comment>
<accession>A0A8J7FEX4</accession>
<dbReference type="EMBL" id="JADEYS010000001">
    <property type="protein sequence ID" value="MBE9395948.1"/>
    <property type="molecule type" value="Genomic_DNA"/>
</dbReference>
<dbReference type="Gene3D" id="1.25.40.10">
    <property type="entry name" value="Tetratricopeptide repeat domain"/>
    <property type="match status" value="1"/>
</dbReference>
<dbReference type="SUPFAM" id="SSF48452">
    <property type="entry name" value="TPR-like"/>
    <property type="match status" value="1"/>
</dbReference>
<organism evidence="1 2">
    <name type="scientific">Pontibacterium sinense</name>
    <dbReference type="NCBI Taxonomy" id="2781979"/>
    <lineage>
        <taxon>Bacteria</taxon>
        <taxon>Pseudomonadati</taxon>
        <taxon>Pseudomonadota</taxon>
        <taxon>Gammaproteobacteria</taxon>
        <taxon>Oceanospirillales</taxon>
        <taxon>Oceanospirillaceae</taxon>
        <taxon>Pontibacterium</taxon>
    </lineage>
</organism>
<reference evidence="1" key="1">
    <citation type="submission" date="2020-10" db="EMBL/GenBank/DDBJ databases">
        <title>Bacterium isolated from coastal waters sediment.</title>
        <authorList>
            <person name="Chen R.-J."/>
            <person name="Lu D.-C."/>
            <person name="Zhu K.-L."/>
            <person name="Du Z.-J."/>
        </authorList>
    </citation>
    <scope>NUCLEOTIDE SEQUENCE</scope>
    <source>
        <strain evidence="1">N1Y112</strain>
    </source>
</reference>
<proteinExistence type="predicted"/>
<dbReference type="Proteomes" id="UP000640333">
    <property type="component" value="Unassembled WGS sequence"/>
</dbReference>
<sequence>MNKRTPNSLFIPSHTSSVSVRTWLLRFLLCIFCAILPKTSHAYTTELIQHLKNNNTNTAYQWLKANEHLYANDPNFNEWLAQLALLRHQYPQAINALERLILLKPNHIGARLDLTLAYYKTGEIREARDEFTHLKAVLAHIDIVPQSVNELMQQMAINLARPTNTATRIINLAVTAGYDNNSNLATDAESITLNLQGQIPIELYLAPESTATPDSFIEEHLQFSLAESPDRCQQQWCYALLGNISARQYQTHTTYSRRHGLLGGLVRKQAQGTHHQWITYAQYQEPNERDALSILALEYSRQNLSTPSMPGFRLHADYRHNQHDKPDSQYLAASLFTDKAQRWSYNLNVGYHRQPMRNAGNTFRAQASSSHNMNIAQWTLRHTASIIIERDAHSYSEFLFGSTRRKDTRFTLSASASRPLTSRWQLSLNLRYSQNKSSIPLLNHNRLEAQSTLSYLW</sequence>
<evidence type="ECO:0000313" key="2">
    <source>
        <dbReference type="Proteomes" id="UP000640333"/>
    </source>
</evidence>
<keyword evidence="2" id="KW-1185">Reference proteome</keyword>